<keyword evidence="12" id="KW-0408">Iron</keyword>
<protein>
    <recommendedName>
        <fullName evidence="5">nitric-oxide synthase (NADPH)</fullName>
        <ecNumber evidence="5">1.14.13.39</ecNumber>
    </recommendedName>
</protein>
<gene>
    <name evidence="15" type="primary">LOC115465176</name>
</gene>
<comment type="cofactor">
    <cofactor evidence="2">
        <name>(6R)-L-erythro-5,6,7,8-tetrahydrobiopterin</name>
        <dbReference type="ChEBI" id="CHEBI:59560"/>
    </cofactor>
</comment>
<dbReference type="Gene3D" id="3.40.50.80">
    <property type="entry name" value="Nucleotide-binding domain of ferredoxin-NADP reductase (FNR) module"/>
    <property type="match status" value="1"/>
</dbReference>
<proteinExistence type="inferred from homology"/>
<dbReference type="InParanoid" id="A0A6P7XE00"/>
<dbReference type="Proteomes" id="UP000515156">
    <property type="component" value="Chromosome 1"/>
</dbReference>
<organism evidence="14 15">
    <name type="scientific">Microcaecilia unicolor</name>
    <dbReference type="NCBI Taxonomy" id="1415580"/>
    <lineage>
        <taxon>Eukaryota</taxon>
        <taxon>Metazoa</taxon>
        <taxon>Chordata</taxon>
        <taxon>Craniata</taxon>
        <taxon>Vertebrata</taxon>
        <taxon>Euteleostomi</taxon>
        <taxon>Amphibia</taxon>
        <taxon>Gymnophiona</taxon>
        <taxon>Siphonopidae</taxon>
        <taxon>Microcaecilia</taxon>
    </lineage>
</organism>
<evidence type="ECO:0000256" key="10">
    <source>
        <dbReference type="ARBA" id="ARBA00022860"/>
    </source>
</evidence>
<dbReference type="InterPro" id="IPR050607">
    <property type="entry name" value="NOS"/>
</dbReference>
<keyword evidence="14" id="KW-1185">Reference proteome</keyword>
<evidence type="ECO:0000256" key="9">
    <source>
        <dbReference type="ARBA" id="ARBA00022857"/>
    </source>
</evidence>
<evidence type="ECO:0000256" key="1">
    <source>
        <dbReference type="ARBA" id="ARBA00001917"/>
    </source>
</evidence>
<name>A0A6P7XE00_9AMPH</name>
<comment type="cofactor">
    <cofactor evidence="3">
        <name>heme b</name>
        <dbReference type="ChEBI" id="CHEBI:60344"/>
    </cofactor>
</comment>
<dbReference type="SUPFAM" id="SSF52343">
    <property type="entry name" value="Ferredoxin reductase-like, C-terminal NADP-linked domain"/>
    <property type="match status" value="1"/>
</dbReference>
<keyword evidence="6" id="KW-0349">Heme</keyword>
<comment type="similarity">
    <text evidence="4">Belongs to the NOS family.</text>
</comment>
<evidence type="ECO:0000256" key="7">
    <source>
        <dbReference type="ARBA" id="ARBA00022643"/>
    </source>
</evidence>
<dbReference type="RefSeq" id="XP_030051446.1">
    <property type="nucleotide sequence ID" value="XM_030195586.1"/>
</dbReference>
<dbReference type="GeneID" id="115465176"/>
<sequence length="76" mass="8705">MYTCGDVTMATDVLQTVQLILMAEGDMSVTEAGDYIGQLRDQNRYHEDIFGITLRTQEVTSRIRSQSFSLQEKREI</sequence>
<keyword evidence="7" id="KW-0285">Flavoprotein</keyword>
<evidence type="ECO:0000256" key="13">
    <source>
        <dbReference type="ARBA" id="ARBA00047419"/>
    </source>
</evidence>
<dbReference type="PANTHER" id="PTHR43410:SF3">
    <property type="entry name" value="NITRIC OXIDE SYNTHASE"/>
    <property type="match status" value="1"/>
</dbReference>
<keyword evidence="9" id="KW-0521">NADP</keyword>
<dbReference type="AlphaFoldDB" id="A0A6P7XE00"/>
<evidence type="ECO:0000256" key="6">
    <source>
        <dbReference type="ARBA" id="ARBA00022617"/>
    </source>
</evidence>
<dbReference type="OrthoDB" id="1856718at2759"/>
<keyword evidence="10" id="KW-0112">Calmodulin-binding</keyword>
<keyword evidence="7" id="KW-0288">FMN</keyword>
<evidence type="ECO:0000256" key="11">
    <source>
        <dbReference type="ARBA" id="ARBA00023002"/>
    </source>
</evidence>
<evidence type="ECO:0000256" key="4">
    <source>
        <dbReference type="ARBA" id="ARBA00006267"/>
    </source>
</evidence>
<dbReference type="GO" id="GO:0046872">
    <property type="term" value="F:metal ion binding"/>
    <property type="evidence" value="ECO:0007669"/>
    <property type="project" value="UniProtKB-KW"/>
</dbReference>
<evidence type="ECO:0000256" key="3">
    <source>
        <dbReference type="ARBA" id="ARBA00001970"/>
    </source>
</evidence>
<evidence type="ECO:0000256" key="12">
    <source>
        <dbReference type="ARBA" id="ARBA00023004"/>
    </source>
</evidence>
<evidence type="ECO:0000256" key="5">
    <source>
        <dbReference type="ARBA" id="ARBA00012989"/>
    </source>
</evidence>
<dbReference type="PANTHER" id="PTHR43410">
    <property type="entry name" value="NITRIC OXIDE SYNTHASE OXYGENASE"/>
    <property type="match status" value="1"/>
</dbReference>
<keyword evidence="11" id="KW-0560">Oxidoreductase</keyword>
<evidence type="ECO:0000256" key="8">
    <source>
        <dbReference type="ARBA" id="ARBA00022723"/>
    </source>
</evidence>
<comment type="cofactor">
    <cofactor evidence="1">
        <name>FMN</name>
        <dbReference type="ChEBI" id="CHEBI:58210"/>
    </cofactor>
</comment>
<accession>A0A6P7XE00</accession>
<dbReference type="GO" id="GO:0005516">
    <property type="term" value="F:calmodulin binding"/>
    <property type="evidence" value="ECO:0007669"/>
    <property type="project" value="UniProtKB-KW"/>
</dbReference>
<dbReference type="InterPro" id="IPR039261">
    <property type="entry name" value="FNR_nucleotide-bd"/>
</dbReference>
<evidence type="ECO:0000313" key="15">
    <source>
        <dbReference type="RefSeq" id="XP_030051446.1"/>
    </source>
</evidence>
<keyword evidence="8" id="KW-0479">Metal-binding</keyword>
<comment type="catalytic activity">
    <reaction evidence="13">
        <text>2 L-arginine + 3 NADPH + 4 O2 + H(+) = 2 L-citrulline + 2 nitric oxide + 3 NADP(+) + 4 H2O</text>
        <dbReference type="Rhea" id="RHEA:19897"/>
        <dbReference type="ChEBI" id="CHEBI:15377"/>
        <dbReference type="ChEBI" id="CHEBI:15378"/>
        <dbReference type="ChEBI" id="CHEBI:15379"/>
        <dbReference type="ChEBI" id="CHEBI:16480"/>
        <dbReference type="ChEBI" id="CHEBI:32682"/>
        <dbReference type="ChEBI" id="CHEBI:57743"/>
        <dbReference type="ChEBI" id="CHEBI:57783"/>
        <dbReference type="ChEBI" id="CHEBI:58349"/>
        <dbReference type="EC" id="1.14.13.39"/>
    </reaction>
    <physiologicalReaction direction="left-to-right" evidence="13">
        <dbReference type="Rhea" id="RHEA:19898"/>
    </physiologicalReaction>
</comment>
<evidence type="ECO:0000256" key="2">
    <source>
        <dbReference type="ARBA" id="ARBA00001950"/>
    </source>
</evidence>
<dbReference type="EC" id="1.14.13.39" evidence="5"/>
<dbReference type="KEGG" id="muo:115465176"/>
<evidence type="ECO:0000313" key="14">
    <source>
        <dbReference type="Proteomes" id="UP000515156"/>
    </source>
</evidence>
<dbReference type="GO" id="GO:0004517">
    <property type="term" value="F:nitric-oxide synthase activity"/>
    <property type="evidence" value="ECO:0007669"/>
    <property type="project" value="UniProtKB-EC"/>
</dbReference>
<reference evidence="15" key="1">
    <citation type="submission" date="2025-08" db="UniProtKB">
        <authorList>
            <consortium name="RefSeq"/>
        </authorList>
    </citation>
    <scope>IDENTIFICATION</scope>
</reference>